<dbReference type="InterPro" id="IPR000182">
    <property type="entry name" value="GNAT_dom"/>
</dbReference>
<organism evidence="2 3">
    <name type="scientific">Vibrio zhanjiangensis</name>
    <dbReference type="NCBI Taxonomy" id="1046128"/>
    <lineage>
        <taxon>Bacteria</taxon>
        <taxon>Pseudomonadati</taxon>
        <taxon>Pseudomonadota</taxon>
        <taxon>Gammaproteobacteria</taxon>
        <taxon>Vibrionales</taxon>
        <taxon>Vibrionaceae</taxon>
        <taxon>Vibrio</taxon>
    </lineage>
</organism>
<keyword evidence="3" id="KW-1185">Reference proteome</keyword>
<accession>A0ABQ6EWL0</accession>
<evidence type="ECO:0000259" key="1">
    <source>
        <dbReference type="PROSITE" id="PS51186"/>
    </source>
</evidence>
<dbReference type="InterPro" id="IPR051531">
    <property type="entry name" value="N-acetyltransferase"/>
</dbReference>
<feature type="domain" description="N-acetyltransferase" evidence="1">
    <location>
        <begin position="10"/>
        <end position="171"/>
    </location>
</feature>
<dbReference type="PROSITE" id="PS51186">
    <property type="entry name" value="GNAT"/>
    <property type="match status" value="1"/>
</dbReference>
<dbReference type="RefSeq" id="WP_284190820.1">
    <property type="nucleotide sequence ID" value="NZ_BSPW01000014.1"/>
</dbReference>
<sequence>MQPTIETPQLILRPFRVSDSERVALLAGQKTISDMTANIPYPYTEKMATEWIETHSVKFEHKSAVVFAITLKGSDSIIGAVSFPSLKDGVAILGYWLGSDYWGRGIALEAAQALIGYAKRELKVSEVEVQHLVENQQSRSVIKKIGIQFKENRSITVRGEKREVCVYRSFI</sequence>
<dbReference type="EMBL" id="BSPW01000014">
    <property type="protein sequence ID" value="GLT16895.1"/>
    <property type="molecule type" value="Genomic_DNA"/>
</dbReference>
<comment type="caution">
    <text evidence="2">The sequence shown here is derived from an EMBL/GenBank/DDBJ whole genome shotgun (WGS) entry which is preliminary data.</text>
</comment>
<proteinExistence type="predicted"/>
<dbReference type="Gene3D" id="3.40.630.30">
    <property type="match status" value="1"/>
</dbReference>
<dbReference type="Proteomes" id="UP001157138">
    <property type="component" value="Unassembled WGS sequence"/>
</dbReference>
<dbReference type="PANTHER" id="PTHR43792:SF16">
    <property type="entry name" value="N-ACETYLTRANSFERASE DOMAIN-CONTAINING PROTEIN"/>
    <property type="match status" value="1"/>
</dbReference>
<dbReference type="SUPFAM" id="SSF55729">
    <property type="entry name" value="Acyl-CoA N-acyltransferases (Nat)"/>
    <property type="match status" value="1"/>
</dbReference>
<evidence type="ECO:0000313" key="2">
    <source>
        <dbReference type="EMBL" id="GLT16895.1"/>
    </source>
</evidence>
<dbReference type="PANTHER" id="PTHR43792">
    <property type="entry name" value="GNAT FAMILY, PUTATIVE (AFU_ORTHOLOGUE AFUA_3G00765)-RELATED-RELATED"/>
    <property type="match status" value="1"/>
</dbReference>
<dbReference type="InterPro" id="IPR016181">
    <property type="entry name" value="Acyl_CoA_acyltransferase"/>
</dbReference>
<gene>
    <name evidence="2" type="ORF">GCM10007938_06720</name>
</gene>
<evidence type="ECO:0000313" key="3">
    <source>
        <dbReference type="Proteomes" id="UP001157138"/>
    </source>
</evidence>
<reference evidence="3" key="1">
    <citation type="journal article" date="2019" name="Int. J. Syst. Evol. Microbiol.">
        <title>The Global Catalogue of Microorganisms (GCM) 10K type strain sequencing project: providing services to taxonomists for standard genome sequencing and annotation.</title>
        <authorList>
            <consortium name="The Broad Institute Genomics Platform"/>
            <consortium name="The Broad Institute Genome Sequencing Center for Infectious Disease"/>
            <person name="Wu L."/>
            <person name="Ma J."/>
        </authorList>
    </citation>
    <scope>NUCLEOTIDE SEQUENCE [LARGE SCALE GENOMIC DNA]</scope>
    <source>
        <strain evidence="3">NBRC 108723</strain>
    </source>
</reference>
<protein>
    <submittedName>
        <fullName evidence="2">N-acetyltransferase</fullName>
    </submittedName>
</protein>
<dbReference type="Pfam" id="PF13302">
    <property type="entry name" value="Acetyltransf_3"/>
    <property type="match status" value="1"/>
</dbReference>
<name>A0ABQ6EWL0_9VIBR</name>